<protein>
    <submittedName>
        <fullName evidence="1">Uncharacterized protein</fullName>
    </submittedName>
</protein>
<reference evidence="1 2" key="2">
    <citation type="journal article" date="2022" name="Mol. Ecol. Resour.">
        <title>The genomes of chicory, endive, great burdock and yacon provide insights into Asteraceae paleo-polyploidization history and plant inulin production.</title>
        <authorList>
            <person name="Fan W."/>
            <person name="Wang S."/>
            <person name="Wang H."/>
            <person name="Wang A."/>
            <person name="Jiang F."/>
            <person name="Liu H."/>
            <person name="Zhao H."/>
            <person name="Xu D."/>
            <person name="Zhang Y."/>
        </authorList>
    </citation>
    <scope>NUCLEOTIDE SEQUENCE [LARGE SCALE GENOMIC DNA]</scope>
    <source>
        <strain evidence="2">cv. Yunnan</strain>
        <tissue evidence="1">Leaves</tissue>
    </source>
</reference>
<evidence type="ECO:0000313" key="1">
    <source>
        <dbReference type="EMBL" id="KAI3798018.1"/>
    </source>
</evidence>
<reference evidence="2" key="1">
    <citation type="journal article" date="2022" name="Mol. Ecol. Resour.">
        <title>The genomes of chicory, endive, great burdock and yacon provide insights into Asteraceae palaeo-polyploidization history and plant inulin production.</title>
        <authorList>
            <person name="Fan W."/>
            <person name="Wang S."/>
            <person name="Wang H."/>
            <person name="Wang A."/>
            <person name="Jiang F."/>
            <person name="Liu H."/>
            <person name="Zhao H."/>
            <person name="Xu D."/>
            <person name="Zhang Y."/>
        </authorList>
    </citation>
    <scope>NUCLEOTIDE SEQUENCE [LARGE SCALE GENOMIC DNA]</scope>
    <source>
        <strain evidence="2">cv. Yunnan</strain>
    </source>
</reference>
<organism evidence="1 2">
    <name type="scientific">Smallanthus sonchifolius</name>
    <dbReference type="NCBI Taxonomy" id="185202"/>
    <lineage>
        <taxon>Eukaryota</taxon>
        <taxon>Viridiplantae</taxon>
        <taxon>Streptophyta</taxon>
        <taxon>Embryophyta</taxon>
        <taxon>Tracheophyta</taxon>
        <taxon>Spermatophyta</taxon>
        <taxon>Magnoliopsida</taxon>
        <taxon>eudicotyledons</taxon>
        <taxon>Gunneridae</taxon>
        <taxon>Pentapetalae</taxon>
        <taxon>asterids</taxon>
        <taxon>campanulids</taxon>
        <taxon>Asterales</taxon>
        <taxon>Asteraceae</taxon>
        <taxon>Asteroideae</taxon>
        <taxon>Heliantheae alliance</taxon>
        <taxon>Millerieae</taxon>
        <taxon>Smallanthus</taxon>
    </lineage>
</organism>
<dbReference type="Proteomes" id="UP001056120">
    <property type="component" value="Linkage Group LG11"/>
</dbReference>
<dbReference type="EMBL" id="CM042028">
    <property type="protein sequence ID" value="KAI3798018.1"/>
    <property type="molecule type" value="Genomic_DNA"/>
</dbReference>
<name>A0ACB9HRS8_9ASTR</name>
<gene>
    <name evidence="1" type="ORF">L1987_33284</name>
</gene>
<comment type="caution">
    <text evidence="1">The sequence shown here is derived from an EMBL/GenBank/DDBJ whole genome shotgun (WGS) entry which is preliminary data.</text>
</comment>
<keyword evidence="2" id="KW-1185">Reference proteome</keyword>
<accession>A0ACB9HRS8</accession>
<sequence length="121" mass="14646">MFWWQQISFWKDEKCRCPLTCCKSGTWGTFIYKLLNHCFRRFFQVMVLLKAASSYEKRSHIMDSFTTLTVDQLHLLYYLLNGRNLFGQLIKVNWAYTTGHICTRDTKVEWNQGAYKRKERR</sequence>
<proteinExistence type="predicted"/>
<evidence type="ECO:0000313" key="2">
    <source>
        <dbReference type="Proteomes" id="UP001056120"/>
    </source>
</evidence>